<feature type="transmembrane region" description="Helical" evidence="7">
    <location>
        <begin position="226"/>
        <end position="244"/>
    </location>
</feature>
<evidence type="ECO:0000313" key="8">
    <source>
        <dbReference type="EMBL" id="CRZ11278.1"/>
    </source>
</evidence>
<dbReference type="GO" id="GO:0015211">
    <property type="term" value="F:purine nucleoside transmembrane transporter activity"/>
    <property type="evidence" value="ECO:0007669"/>
    <property type="project" value="InterPro"/>
</dbReference>
<dbReference type="InterPro" id="IPR030182">
    <property type="entry name" value="PUP_plant"/>
</dbReference>
<sequence>MPSPLVCLDHDRLRSYDYQEFICELINELHRCTDLMNDVKVVVDHSREDLIAFIAKNKTILDVLMAVVDVSASGDAGNNSLELNIFDNRLDLHLYEFHKAATNLLAKLNALPTSDAQRRLRLLILCVFCVVAFFISTCIAYSTGVIKRYYHVKKPFFIATVESLCVGVNGLIWGGAVLWKRYRCPGGRPAGTNLGFVSRIREYLLIGLIDGGHIILQSFALNSLPSSIYVLLKGSGIVFSVVLSKIVVKKVFLLQHWIAVMIMIISTVSVAICTPNDKGSDAATEFYSGVAYCLSSCFVVSLLGVIQQKMMSKHKSADETIDIIAEANFAQSVLVAIIVLPATLISGEWTSWSDIATRLSDDQQLAPFLGYCTAILLARSLSVFAAMGITSFASAMFSRAYGGVRQSLQVIALSLVLHEGFHWSKSISIVLSAVAFAVYIWAGYLLQQRKKSAERKLAPATFITVMDQSGATSIK</sequence>
<name>A0A0H5RB84_9EUKA</name>
<accession>A0A0H5RB84</accession>
<proteinExistence type="inferred from homology"/>
<feature type="transmembrane region" description="Helical" evidence="7">
    <location>
        <begin position="365"/>
        <end position="390"/>
    </location>
</feature>
<dbReference type="EMBL" id="HACM01010836">
    <property type="protein sequence ID" value="CRZ11278.1"/>
    <property type="molecule type" value="Transcribed_RNA"/>
</dbReference>
<organism evidence="8">
    <name type="scientific">Spongospora subterranea</name>
    <dbReference type="NCBI Taxonomy" id="70186"/>
    <lineage>
        <taxon>Eukaryota</taxon>
        <taxon>Sar</taxon>
        <taxon>Rhizaria</taxon>
        <taxon>Endomyxa</taxon>
        <taxon>Phytomyxea</taxon>
        <taxon>Plasmodiophorida</taxon>
        <taxon>Plasmodiophoridae</taxon>
        <taxon>Spongospora</taxon>
    </lineage>
</organism>
<reference evidence="8" key="1">
    <citation type="submission" date="2015-04" db="EMBL/GenBank/DDBJ databases">
        <title>The genome sequence of the plant pathogenic Rhizarian Plasmodiophora brassicae reveals insights in its biotrophic life cycle and the origin of chitin synthesis.</title>
        <authorList>
            <person name="Schwelm A."/>
            <person name="Fogelqvist J."/>
            <person name="Knaust A."/>
            <person name="Julke S."/>
            <person name="Lilja T."/>
            <person name="Dhandapani V."/>
            <person name="Bonilla-Rosso G."/>
            <person name="Karlsson M."/>
            <person name="Shevchenko A."/>
            <person name="Choi S.R."/>
            <person name="Kim H.G."/>
            <person name="Park J.Y."/>
            <person name="Lim Y.P."/>
            <person name="Ludwig-Muller J."/>
            <person name="Dixelius C."/>
        </authorList>
    </citation>
    <scope>NUCLEOTIDE SEQUENCE</scope>
    <source>
        <tissue evidence="8">Potato root galls</tissue>
    </source>
</reference>
<dbReference type="GO" id="GO:0005345">
    <property type="term" value="F:purine nucleobase transmembrane transporter activity"/>
    <property type="evidence" value="ECO:0007669"/>
    <property type="project" value="UniProtKB-ARBA"/>
</dbReference>
<dbReference type="PANTHER" id="PTHR31376">
    <property type="entry name" value="OS09G0467300 PROTEIN-RELATED"/>
    <property type="match status" value="1"/>
</dbReference>
<feature type="transmembrane region" description="Helical" evidence="7">
    <location>
        <begin position="122"/>
        <end position="144"/>
    </location>
</feature>
<keyword evidence="4 7" id="KW-0812">Transmembrane</keyword>
<feature type="transmembrane region" description="Helical" evidence="7">
    <location>
        <begin position="427"/>
        <end position="446"/>
    </location>
</feature>
<dbReference type="Pfam" id="PF16913">
    <property type="entry name" value="PUNUT"/>
    <property type="match status" value="1"/>
</dbReference>
<keyword evidence="3" id="KW-0813">Transport</keyword>
<evidence type="ECO:0008006" key="9">
    <source>
        <dbReference type="Google" id="ProtNLM"/>
    </source>
</evidence>
<feature type="transmembrane region" description="Helical" evidence="7">
    <location>
        <begin position="327"/>
        <end position="345"/>
    </location>
</feature>
<feature type="transmembrane region" description="Helical" evidence="7">
    <location>
        <begin position="156"/>
        <end position="179"/>
    </location>
</feature>
<dbReference type="GO" id="GO:0016020">
    <property type="term" value="C:membrane"/>
    <property type="evidence" value="ECO:0007669"/>
    <property type="project" value="UniProtKB-SubCell"/>
</dbReference>
<evidence type="ECO:0000256" key="2">
    <source>
        <dbReference type="ARBA" id="ARBA00006213"/>
    </source>
</evidence>
<evidence type="ECO:0000256" key="7">
    <source>
        <dbReference type="SAM" id="Phobius"/>
    </source>
</evidence>
<dbReference type="AlphaFoldDB" id="A0A0H5RB84"/>
<keyword evidence="6 7" id="KW-0472">Membrane</keyword>
<evidence type="ECO:0000256" key="5">
    <source>
        <dbReference type="ARBA" id="ARBA00022989"/>
    </source>
</evidence>
<evidence type="ECO:0000256" key="6">
    <source>
        <dbReference type="ARBA" id="ARBA00023136"/>
    </source>
</evidence>
<comment type="similarity">
    <text evidence="2">Belongs to the purine permeases (TC 2.A.7.14) family.</text>
</comment>
<evidence type="ECO:0000256" key="1">
    <source>
        <dbReference type="ARBA" id="ARBA00004370"/>
    </source>
</evidence>
<comment type="subcellular location">
    <subcellularLocation>
        <location evidence="1">Membrane</location>
    </subcellularLocation>
</comment>
<protein>
    <recommendedName>
        <fullName evidence="9">Sugar phosphate transporter domain-containing protein</fullName>
    </recommendedName>
</protein>
<evidence type="ECO:0000256" key="3">
    <source>
        <dbReference type="ARBA" id="ARBA00022448"/>
    </source>
</evidence>
<keyword evidence="5 7" id="KW-1133">Transmembrane helix</keyword>
<feature type="transmembrane region" description="Helical" evidence="7">
    <location>
        <begin position="286"/>
        <end position="306"/>
    </location>
</feature>
<evidence type="ECO:0000256" key="4">
    <source>
        <dbReference type="ARBA" id="ARBA00022692"/>
    </source>
</evidence>
<dbReference type="PANTHER" id="PTHR31376:SF105">
    <property type="entry name" value="PURINE PERMEASE-RELATED"/>
    <property type="match status" value="1"/>
</dbReference>
<feature type="transmembrane region" description="Helical" evidence="7">
    <location>
        <begin position="251"/>
        <end position="274"/>
    </location>
</feature>